<feature type="domain" description="Fungal-type protein kinase" evidence="2">
    <location>
        <begin position="179"/>
        <end position="513"/>
    </location>
</feature>
<dbReference type="InterPro" id="IPR040976">
    <property type="entry name" value="Pkinase_fungal"/>
</dbReference>
<feature type="region of interest" description="Disordered" evidence="1">
    <location>
        <begin position="424"/>
        <end position="451"/>
    </location>
</feature>
<reference evidence="3 4" key="1">
    <citation type="submission" date="2014-06" db="EMBL/GenBank/DDBJ databases">
        <title>Evolutionary Origins and Diversification of the Mycorrhizal Mutualists.</title>
        <authorList>
            <consortium name="DOE Joint Genome Institute"/>
            <consortium name="Mycorrhizal Genomics Consortium"/>
            <person name="Kohler A."/>
            <person name="Kuo A."/>
            <person name="Nagy L.G."/>
            <person name="Floudas D."/>
            <person name="Copeland A."/>
            <person name="Barry K.W."/>
            <person name="Cichocki N."/>
            <person name="Veneault-Fourrey C."/>
            <person name="LaButti K."/>
            <person name="Lindquist E.A."/>
            <person name="Lipzen A."/>
            <person name="Lundell T."/>
            <person name="Morin E."/>
            <person name="Murat C."/>
            <person name="Riley R."/>
            <person name="Ohm R."/>
            <person name="Sun H."/>
            <person name="Tunlid A."/>
            <person name="Henrissat B."/>
            <person name="Grigoriev I.V."/>
            <person name="Hibbett D.S."/>
            <person name="Martin F."/>
        </authorList>
    </citation>
    <scope>NUCLEOTIDE SEQUENCE [LARGE SCALE GENOMIC DNA]</scope>
    <source>
        <strain evidence="3 4">SS14</strain>
    </source>
</reference>
<dbReference type="OrthoDB" id="312874at2759"/>
<keyword evidence="4" id="KW-1185">Reference proteome</keyword>
<accession>A0A0C9UAH8</accession>
<gene>
    <name evidence="3" type="ORF">M422DRAFT_277041</name>
</gene>
<dbReference type="PANTHER" id="PTHR38248:SF2">
    <property type="entry name" value="FUNK1 11"/>
    <property type="match status" value="1"/>
</dbReference>
<dbReference type="HOGENOM" id="CLU_519879_0_0_1"/>
<evidence type="ECO:0000313" key="3">
    <source>
        <dbReference type="EMBL" id="KIJ22511.1"/>
    </source>
</evidence>
<dbReference type="AlphaFoldDB" id="A0A0C9UAH8"/>
<feature type="compositionally biased region" description="Basic and acidic residues" evidence="1">
    <location>
        <begin position="441"/>
        <end position="451"/>
    </location>
</feature>
<evidence type="ECO:0000313" key="4">
    <source>
        <dbReference type="Proteomes" id="UP000054279"/>
    </source>
</evidence>
<dbReference type="Proteomes" id="UP000054279">
    <property type="component" value="Unassembled WGS sequence"/>
</dbReference>
<dbReference type="EMBL" id="KN838162">
    <property type="protein sequence ID" value="KIJ22511.1"/>
    <property type="molecule type" value="Genomic_DNA"/>
</dbReference>
<dbReference type="PANTHER" id="PTHR38248">
    <property type="entry name" value="FUNK1 6"/>
    <property type="match status" value="1"/>
</dbReference>
<protein>
    <recommendedName>
        <fullName evidence="2">Fungal-type protein kinase domain-containing protein</fullName>
    </recommendedName>
</protein>
<organism evidence="3 4">
    <name type="scientific">Sphaerobolus stellatus (strain SS14)</name>
    <dbReference type="NCBI Taxonomy" id="990650"/>
    <lineage>
        <taxon>Eukaryota</taxon>
        <taxon>Fungi</taxon>
        <taxon>Dikarya</taxon>
        <taxon>Basidiomycota</taxon>
        <taxon>Agaricomycotina</taxon>
        <taxon>Agaricomycetes</taxon>
        <taxon>Phallomycetidae</taxon>
        <taxon>Geastrales</taxon>
        <taxon>Sphaerobolaceae</taxon>
        <taxon>Sphaerobolus</taxon>
    </lineage>
</organism>
<evidence type="ECO:0000256" key="1">
    <source>
        <dbReference type="SAM" id="MobiDB-lite"/>
    </source>
</evidence>
<dbReference type="Pfam" id="PF17667">
    <property type="entry name" value="Pkinase_fungal"/>
    <property type="match status" value="1"/>
</dbReference>
<sequence>MSGAIHDTPVKSGTSGHNLSNPFKIRLEDVERAVRRDLTNMFTASNTDQFLETILPVPSVDIDAIYEKLLLNHYNSENWKKLSRTKPGENELYAPFVEIANAINEEIKHLPRHSKSIAGQWVNCSNMLPKSKDISAPAIRPDVAFVAKGTDEALIWNCAKRLEALNKTLTLTTRNMAKTKEEKEKVAILQVWWLHMLGFGEFKVLKTLDEMRKAVLQLANYVKQAFREQLDRHFIISFTLCLDEINVYLFDISGVIGTHQSINIHKNPKALIRLLAGYSTLSAEQLGWDPTMQLYSKQASKPLDSYEFPWPKSINLETLYDTQWVIKIADKDYITIRALSITGAEIVCGRATVVWEVVLYKDFSTKKLKKVFPFEHFALKRAGYDNRLHKAEYVMSNPVQSNGVIQLVSTLKFIRHDLAGVNVKPSNLDKQPQQVATNSKESTRHDDTPASKETFDYESLFMRSNSGFEFRDNNSKSTSRIQTRILMDICGWPIKFFKDLGELLRVFKDAVTAACTMEACFIVT</sequence>
<evidence type="ECO:0000259" key="2">
    <source>
        <dbReference type="Pfam" id="PF17667"/>
    </source>
</evidence>
<feature type="compositionally biased region" description="Polar residues" evidence="1">
    <location>
        <begin position="424"/>
        <end position="440"/>
    </location>
</feature>
<name>A0A0C9UAH8_SPHS4</name>
<proteinExistence type="predicted"/>